<dbReference type="PRINTS" id="PR00081">
    <property type="entry name" value="GDHRDH"/>
</dbReference>
<evidence type="ECO:0000256" key="1">
    <source>
        <dbReference type="ARBA" id="ARBA00006484"/>
    </source>
</evidence>
<sequence length="310" mass="32529">MNAAASARHEVVRDAMVPAIPRSLVTGASGGLGAALARRLARPGVALVLVARDAARLDAVARECRARGAQVETAVLDVRASDVLAAFVASADADHPIDAVYANAGVEASVGAGRAAEAFDDVTAQLRTNLEGAIATVLPLIEPMRARGSGRVVLIASLAGLMPLPDQPTYCATKAGLIAYGEALRPMLGAYGVTVTVACPGFIATGMARGYRGWRPFEWSAEKAAAHIVAAAERGARRVAFPWPLVGLIRLGRLVPAFMREPVLKSLFRADIEPMVAERTSSPPDNAASEHISDESRSLRPLKKLSSIER</sequence>
<dbReference type="Proteomes" id="UP001203284">
    <property type="component" value="Unassembled WGS sequence"/>
</dbReference>
<dbReference type="InterPro" id="IPR036291">
    <property type="entry name" value="NAD(P)-bd_dom_sf"/>
</dbReference>
<comment type="similarity">
    <text evidence="1">Belongs to the short-chain dehydrogenases/reductases (SDR) family.</text>
</comment>
<proteinExistence type="inferred from homology"/>
<dbReference type="Pfam" id="PF00106">
    <property type="entry name" value="adh_short"/>
    <property type="match status" value="1"/>
</dbReference>
<evidence type="ECO:0000313" key="4">
    <source>
        <dbReference type="EMBL" id="MCK0197003.1"/>
    </source>
</evidence>
<reference evidence="4 5" key="1">
    <citation type="submission" date="2022-04" db="EMBL/GenBank/DDBJ databases">
        <authorList>
            <person name="Grouzdev D.S."/>
            <person name="Pantiukh K.S."/>
            <person name="Krutkina M.S."/>
        </authorList>
    </citation>
    <scope>NUCLEOTIDE SEQUENCE [LARGE SCALE GENOMIC DNA]</scope>
    <source>
        <strain evidence="4 5">6x-1</strain>
    </source>
</reference>
<dbReference type="RefSeq" id="WP_247028555.1">
    <property type="nucleotide sequence ID" value="NZ_JALKCH010000005.1"/>
</dbReference>
<accession>A0ABT0DAN6</accession>
<dbReference type="PROSITE" id="PS00061">
    <property type="entry name" value="ADH_SHORT"/>
    <property type="match status" value="1"/>
</dbReference>
<dbReference type="PANTHER" id="PTHR44196:SF1">
    <property type="entry name" value="DEHYDROGENASE_REDUCTASE SDR FAMILY MEMBER 7B"/>
    <property type="match status" value="1"/>
</dbReference>
<keyword evidence="5" id="KW-1185">Reference proteome</keyword>
<gene>
    <name evidence="4" type="ORF">MWN34_08760</name>
</gene>
<dbReference type="Gene3D" id="3.40.50.720">
    <property type="entry name" value="NAD(P)-binding Rossmann-like Domain"/>
    <property type="match status" value="1"/>
</dbReference>
<evidence type="ECO:0000313" key="5">
    <source>
        <dbReference type="Proteomes" id="UP001203284"/>
    </source>
</evidence>
<feature type="region of interest" description="Disordered" evidence="3">
    <location>
        <begin position="278"/>
        <end position="310"/>
    </location>
</feature>
<evidence type="ECO:0000256" key="2">
    <source>
        <dbReference type="ARBA" id="ARBA00023002"/>
    </source>
</evidence>
<dbReference type="PANTHER" id="PTHR44196">
    <property type="entry name" value="DEHYDROGENASE/REDUCTASE SDR FAMILY MEMBER 7B"/>
    <property type="match status" value="1"/>
</dbReference>
<comment type="caution">
    <text evidence="4">The sequence shown here is derived from an EMBL/GenBank/DDBJ whole genome shotgun (WGS) entry which is preliminary data.</text>
</comment>
<dbReference type="InterPro" id="IPR020904">
    <property type="entry name" value="Sc_DH/Rdtase_CS"/>
</dbReference>
<keyword evidence="2" id="KW-0560">Oxidoreductase</keyword>
<name>A0ABT0DAN6_9HYPH</name>
<evidence type="ECO:0000256" key="3">
    <source>
        <dbReference type="SAM" id="MobiDB-lite"/>
    </source>
</evidence>
<protein>
    <submittedName>
        <fullName evidence="4">SDR family NAD(P)-dependent oxidoreductase</fullName>
    </submittedName>
</protein>
<dbReference type="SUPFAM" id="SSF51735">
    <property type="entry name" value="NAD(P)-binding Rossmann-fold domains"/>
    <property type="match status" value="1"/>
</dbReference>
<dbReference type="InterPro" id="IPR002347">
    <property type="entry name" value="SDR_fam"/>
</dbReference>
<dbReference type="EMBL" id="JALKCH010000005">
    <property type="protein sequence ID" value="MCK0197003.1"/>
    <property type="molecule type" value="Genomic_DNA"/>
</dbReference>
<organism evidence="4 5">
    <name type="scientific">Ancylobacter crimeensis</name>
    <dbReference type="NCBI Taxonomy" id="2579147"/>
    <lineage>
        <taxon>Bacteria</taxon>
        <taxon>Pseudomonadati</taxon>
        <taxon>Pseudomonadota</taxon>
        <taxon>Alphaproteobacteria</taxon>
        <taxon>Hyphomicrobiales</taxon>
        <taxon>Xanthobacteraceae</taxon>
        <taxon>Ancylobacter</taxon>
    </lineage>
</organism>